<dbReference type="Pfam" id="PF00010">
    <property type="entry name" value="HLH"/>
    <property type="match status" value="1"/>
</dbReference>
<dbReference type="PANTHER" id="PTHR19290:SF164">
    <property type="entry name" value="BHLH DOMAIN-CONTAINING PROTEIN"/>
    <property type="match status" value="1"/>
</dbReference>
<evidence type="ECO:0000313" key="3">
    <source>
        <dbReference type="Proteomes" id="UP000887574"/>
    </source>
</evidence>
<evidence type="ECO:0000313" key="4">
    <source>
        <dbReference type="WBParaSite" id="jg24182"/>
    </source>
</evidence>
<accession>A0A915DXD0</accession>
<sequence length="235" mass="26196">MSSRASNSSGGDSNDEFSRKRSLVSSTMAVEEIEPYVRRKRSNSGQSSEKAKKRLDTLNEEEQNLLRTCINSRERRRMHDLNDALDDLRRVIPYSENSNSRKMSKINTVILAANWIRQLTVEVNQLKSQNEKLVCEYLSLKSTGTVSQKLSSEICNSAELASEIISSPKKVPCDPPQREQQSTNEDKLNQYSLPASLFNTLPPNLAGQLAGAPTTPTPQPSEGSSNTTLLFECDK</sequence>
<feature type="domain" description="BHLH" evidence="2">
    <location>
        <begin position="65"/>
        <end position="119"/>
    </location>
</feature>
<dbReference type="SUPFAM" id="SSF47459">
    <property type="entry name" value="HLH, helix-loop-helix DNA-binding domain"/>
    <property type="match status" value="1"/>
</dbReference>
<dbReference type="GO" id="GO:0045944">
    <property type="term" value="P:positive regulation of transcription by RNA polymerase II"/>
    <property type="evidence" value="ECO:0007669"/>
    <property type="project" value="TreeGrafter"/>
</dbReference>
<dbReference type="GO" id="GO:0007423">
    <property type="term" value="P:sensory organ development"/>
    <property type="evidence" value="ECO:0007669"/>
    <property type="project" value="TreeGrafter"/>
</dbReference>
<evidence type="ECO:0000259" key="2">
    <source>
        <dbReference type="PROSITE" id="PS50888"/>
    </source>
</evidence>
<dbReference type="GO" id="GO:0046983">
    <property type="term" value="F:protein dimerization activity"/>
    <property type="evidence" value="ECO:0007669"/>
    <property type="project" value="InterPro"/>
</dbReference>
<evidence type="ECO:0000256" key="1">
    <source>
        <dbReference type="SAM" id="MobiDB-lite"/>
    </source>
</evidence>
<organism evidence="3 4">
    <name type="scientific">Ditylenchus dipsaci</name>
    <dbReference type="NCBI Taxonomy" id="166011"/>
    <lineage>
        <taxon>Eukaryota</taxon>
        <taxon>Metazoa</taxon>
        <taxon>Ecdysozoa</taxon>
        <taxon>Nematoda</taxon>
        <taxon>Chromadorea</taxon>
        <taxon>Rhabditida</taxon>
        <taxon>Tylenchina</taxon>
        <taxon>Tylenchomorpha</taxon>
        <taxon>Sphaerularioidea</taxon>
        <taxon>Anguinidae</taxon>
        <taxon>Anguininae</taxon>
        <taxon>Ditylenchus</taxon>
    </lineage>
</organism>
<feature type="region of interest" description="Disordered" evidence="1">
    <location>
        <begin position="1"/>
        <end position="56"/>
    </location>
</feature>
<proteinExistence type="predicted"/>
<feature type="region of interest" description="Disordered" evidence="1">
    <location>
        <begin position="166"/>
        <end position="235"/>
    </location>
</feature>
<dbReference type="WBParaSite" id="jg24182">
    <property type="protein sequence ID" value="jg24182"/>
    <property type="gene ID" value="jg24182"/>
</dbReference>
<feature type="compositionally biased region" description="Polar residues" evidence="1">
    <location>
        <begin position="220"/>
        <end position="229"/>
    </location>
</feature>
<dbReference type="GO" id="GO:0005634">
    <property type="term" value="C:nucleus"/>
    <property type="evidence" value="ECO:0007669"/>
    <property type="project" value="TreeGrafter"/>
</dbReference>
<dbReference type="GO" id="GO:0070888">
    <property type="term" value="F:E-box binding"/>
    <property type="evidence" value="ECO:0007669"/>
    <property type="project" value="TreeGrafter"/>
</dbReference>
<dbReference type="InterPro" id="IPR036638">
    <property type="entry name" value="HLH_DNA-bd_sf"/>
</dbReference>
<protein>
    <submittedName>
        <fullName evidence="4">BHLH domain-containing protein</fullName>
    </submittedName>
</protein>
<feature type="compositionally biased region" description="Low complexity" evidence="1">
    <location>
        <begin position="1"/>
        <end position="12"/>
    </location>
</feature>
<dbReference type="SMART" id="SM00353">
    <property type="entry name" value="HLH"/>
    <property type="match status" value="1"/>
</dbReference>
<dbReference type="AlphaFoldDB" id="A0A915DXD0"/>
<dbReference type="Proteomes" id="UP000887574">
    <property type="component" value="Unplaced"/>
</dbReference>
<dbReference type="InterPro" id="IPR011598">
    <property type="entry name" value="bHLH_dom"/>
</dbReference>
<dbReference type="Gene3D" id="4.10.280.10">
    <property type="entry name" value="Helix-loop-helix DNA-binding domain"/>
    <property type="match status" value="1"/>
</dbReference>
<dbReference type="InterPro" id="IPR050359">
    <property type="entry name" value="bHLH_transcription_factors"/>
</dbReference>
<dbReference type="GO" id="GO:0061564">
    <property type="term" value="P:axon development"/>
    <property type="evidence" value="ECO:0007669"/>
    <property type="project" value="TreeGrafter"/>
</dbReference>
<feature type="compositionally biased region" description="Polar residues" evidence="1">
    <location>
        <begin position="178"/>
        <end position="202"/>
    </location>
</feature>
<dbReference type="GO" id="GO:0000981">
    <property type="term" value="F:DNA-binding transcription factor activity, RNA polymerase II-specific"/>
    <property type="evidence" value="ECO:0007669"/>
    <property type="project" value="TreeGrafter"/>
</dbReference>
<dbReference type="CDD" id="cd11390">
    <property type="entry name" value="bHLH_TS"/>
    <property type="match status" value="1"/>
</dbReference>
<reference evidence="4" key="1">
    <citation type="submission" date="2022-11" db="UniProtKB">
        <authorList>
            <consortium name="WormBaseParasite"/>
        </authorList>
    </citation>
    <scope>IDENTIFICATION</scope>
</reference>
<dbReference type="PANTHER" id="PTHR19290">
    <property type="entry name" value="BASIC HELIX-LOOP-HELIX PROTEIN NEUROGENIN-RELATED"/>
    <property type="match status" value="1"/>
</dbReference>
<dbReference type="PROSITE" id="PS50888">
    <property type="entry name" value="BHLH"/>
    <property type="match status" value="1"/>
</dbReference>
<keyword evidence="3" id="KW-1185">Reference proteome</keyword>
<name>A0A915DXD0_9BILA</name>